<organism evidence="1 2">
    <name type="scientific">Candidatus Methylobacter oryzae</name>
    <dbReference type="NCBI Taxonomy" id="2497749"/>
    <lineage>
        <taxon>Bacteria</taxon>
        <taxon>Pseudomonadati</taxon>
        <taxon>Pseudomonadota</taxon>
        <taxon>Gammaproteobacteria</taxon>
        <taxon>Methylococcales</taxon>
        <taxon>Methylococcaceae</taxon>
        <taxon>Methylobacter</taxon>
    </lineage>
</organism>
<dbReference type="Gene3D" id="3.30.2020.10">
    <property type="entry name" value="NE0471-like N-terminal domain"/>
    <property type="match status" value="1"/>
</dbReference>
<keyword evidence="2" id="KW-1185">Reference proteome</keyword>
<comment type="caution">
    <text evidence="1">The sequence shown here is derived from an EMBL/GenBank/DDBJ whole genome shotgun (WGS) entry which is preliminary data.</text>
</comment>
<dbReference type="Proteomes" id="UP000733744">
    <property type="component" value="Unassembled WGS sequence"/>
</dbReference>
<dbReference type="InterPro" id="IPR018841">
    <property type="entry name" value="DUF2442"/>
</dbReference>
<dbReference type="InterPro" id="IPR036782">
    <property type="entry name" value="NE0471-like_N"/>
</dbReference>
<protein>
    <submittedName>
        <fullName evidence="1">DUF2442 domain-containing protein</fullName>
    </submittedName>
</protein>
<proteinExistence type="predicted"/>
<gene>
    <name evidence="1" type="ORF">EKO24_005015</name>
</gene>
<evidence type="ECO:0000313" key="2">
    <source>
        <dbReference type="Proteomes" id="UP000733744"/>
    </source>
</evidence>
<dbReference type="Pfam" id="PF10387">
    <property type="entry name" value="DUF2442"/>
    <property type="match status" value="1"/>
</dbReference>
<evidence type="ECO:0000313" key="1">
    <source>
        <dbReference type="EMBL" id="TRX00683.1"/>
    </source>
</evidence>
<dbReference type="SUPFAM" id="SSF143880">
    <property type="entry name" value="NE0471 N-terminal domain-like"/>
    <property type="match status" value="1"/>
</dbReference>
<sequence length="95" mass="11056">MLAVNEARYSGNYCLNVTFNNGRKGIANLKETVFHDPRPIFSALKDESNFKDFKVEHSTVVWSNELDLASEYLFYLAFKDDPDLQEQFKQWGDLD</sequence>
<name>A0ABY3CDC6_9GAMM</name>
<dbReference type="EMBL" id="RYFG02000025">
    <property type="protein sequence ID" value="TRX00683.1"/>
    <property type="molecule type" value="Genomic_DNA"/>
</dbReference>
<reference evidence="1 2" key="1">
    <citation type="journal article" date="2019" name="Antonie Van Leeuwenhoek">
        <title>Description of 'Ca. Methylobacter oryzae' KRF1, a novel species from the environmentally important Methylobacter clade 2.</title>
        <authorList>
            <person name="Khatri K."/>
            <person name="Mohite J.A."/>
            <person name="Pandit P.S."/>
            <person name="Bahulikar R."/>
            <person name="Rahalkar M.C."/>
        </authorList>
    </citation>
    <scope>NUCLEOTIDE SEQUENCE [LARGE SCALE GENOMIC DNA]</scope>
    <source>
        <strain evidence="1 2">KRF1</strain>
    </source>
</reference>
<dbReference type="RefSeq" id="WP_127026778.1">
    <property type="nucleotide sequence ID" value="NZ_RYFG02000025.1"/>
</dbReference>
<accession>A0ABY3CDC6</accession>